<organism evidence="1 2">
    <name type="scientific">Dietzia lutea</name>
    <dbReference type="NCBI Taxonomy" id="546160"/>
    <lineage>
        <taxon>Bacteria</taxon>
        <taxon>Bacillati</taxon>
        <taxon>Actinomycetota</taxon>
        <taxon>Actinomycetes</taxon>
        <taxon>Mycobacteriales</taxon>
        <taxon>Dietziaceae</taxon>
        <taxon>Dietzia</taxon>
    </lineage>
</organism>
<dbReference type="AlphaFoldDB" id="A0A2S1RB60"/>
<name>A0A2S1RB60_9ACTN</name>
<evidence type="ECO:0000313" key="1">
    <source>
        <dbReference type="EMBL" id="AWH93494.1"/>
    </source>
</evidence>
<dbReference type="KEGG" id="dlu:A6035_16370"/>
<accession>A0A2S1RB60</accession>
<dbReference type="EMBL" id="CP015449">
    <property type="protein sequence ID" value="AWH93494.1"/>
    <property type="molecule type" value="Genomic_DNA"/>
</dbReference>
<dbReference type="Gene3D" id="3.40.50.300">
    <property type="entry name" value="P-loop containing nucleotide triphosphate hydrolases"/>
    <property type="match status" value="1"/>
</dbReference>
<dbReference type="InterPro" id="IPR027417">
    <property type="entry name" value="P-loop_NTPase"/>
</dbReference>
<evidence type="ECO:0000313" key="2">
    <source>
        <dbReference type="Proteomes" id="UP000244928"/>
    </source>
</evidence>
<proteinExistence type="predicted"/>
<keyword evidence="2" id="KW-1185">Reference proteome</keyword>
<dbReference type="Proteomes" id="UP000244928">
    <property type="component" value="Chromosome"/>
</dbReference>
<reference evidence="1 2" key="1">
    <citation type="submission" date="2016-04" db="EMBL/GenBank/DDBJ databases">
        <title>Complete genome sequence of Dietzia lutea YIM 80766T, a strain isolated from desert soil in Egypt.</title>
        <authorList>
            <person name="Zhao J."/>
            <person name="Hu B."/>
            <person name="Geng S."/>
            <person name="Nie Y."/>
            <person name="Tang Y."/>
        </authorList>
    </citation>
    <scope>NUCLEOTIDE SEQUENCE [LARGE SCALE GENOMIC DNA]</scope>
    <source>
        <strain evidence="1 2">YIM 80766</strain>
    </source>
</reference>
<gene>
    <name evidence="1" type="ORF">A6035_16370</name>
</gene>
<protein>
    <submittedName>
        <fullName evidence="1">Uncharacterized protein</fullName>
    </submittedName>
</protein>
<dbReference type="SUPFAM" id="SSF52540">
    <property type="entry name" value="P-loop containing nucleoside triphosphate hydrolases"/>
    <property type="match status" value="1"/>
</dbReference>
<sequence>MTAHDVSCARGKRVIVSGVDLDVPVTGSVTVDGATCRMRSRDRARLIAVRGALDTLHSTVVAAIHDLDLVLRHFDATAVVDDGRIVAYGPPAGE</sequence>